<dbReference type="Gene3D" id="3.30.565.10">
    <property type="entry name" value="Histidine kinase-like ATPase, C-terminal domain"/>
    <property type="match status" value="1"/>
</dbReference>
<evidence type="ECO:0000256" key="10">
    <source>
        <dbReference type="ARBA" id="ARBA00022989"/>
    </source>
</evidence>
<dbReference type="InterPro" id="IPR003594">
    <property type="entry name" value="HATPase_dom"/>
</dbReference>
<evidence type="ECO:0000256" key="13">
    <source>
        <dbReference type="SAM" id="MobiDB-lite"/>
    </source>
</evidence>
<feature type="region of interest" description="Disordered" evidence="13">
    <location>
        <begin position="1"/>
        <end position="20"/>
    </location>
</feature>
<dbReference type="InterPro" id="IPR029151">
    <property type="entry name" value="Sensor-like_sf"/>
</dbReference>
<dbReference type="InterPro" id="IPR005467">
    <property type="entry name" value="His_kinase_dom"/>
</dbReference>
<feature type="domain" description="Histidine kinase" evidence="15">
    <location>
        <begin position="434"/>
        <end position="572"/>
    </location>
</feature>
<dbReference type="EMBL" id="VENP01000018">
    <property type="protein sequence ID" value="TNU74993.1"/>
    <property type="molecule type" value="Genomic_DNA"/>
</dbReference>
<keyword evidence="17" id="KW-1185">Reference proteome</keyword>
<keyword evidence="11" id="KW-0902">Two-component regulatory system</keyword>
<dbReference type="GO" id="GO:0000155">
    <property type="term" value="F:phosphorelay sensor kinase activity"/>
    <property type="evidence" value="ECO:0007669"/>
    <property type="project" value="TreeGrafter"/>
</dbReference>
<evidence type="ECO:0000259" key="15">
    <source>
        <dbReference type="PROSITE" id="PS50109"/>
    </source>
</evidence>
<dbReference type="RefSeq" id="WP_139986555.1">
    <property type="nucleotide sequence ID" value="NZ_DAMDJA010000035.1"/>
</dbReference>
<dbReference type="InterPro" id="IPR004358">
    <property type="entry name" value="Sig_transdc_His_kin-like_C"/>
</dbReference>
<keyword evidence="7" id="KW-0547">Nucleotide-binding</keyword>
<dbReference type="GO" id="GO:0005524">
    <property type="term" value="F:ATP binding"/>
    <property type="evidence" value="ECO:0007669"/>
    <property type="project" value="UniProtKB-KW"/>
</dbReference>
<feature type="region of interest" description="Disordered" evidence="13">
    <location>
        <begin position="538"/>
        <end position="575"/>
    </location>
</feature>
<dbReference type="AlphaFoldDB" id="A0A5C5BEI6"/>
<dbReference type="InterPro" id="IPR033463">
    <property type="entry name" value="sCache_3"/>
</dbReference>
<keyword evidence="6 14" id="KW-0812">Transmembrane</keyword>
<evidence type="ECO:0000256" key="14">
    <source>
        <dbReference type="SAM" id="Phobius"/>
    </source>
</evidence>
<feature type="transmembrane region" description="Helical" evidence="14">
    <location>
        <begin position="30"/>
        <end position="49"/>
    </location>
</feature>
<evidence type="ECO:0000256" key="4">
    <source>
        <dbReference type="ARBA" id="ARBA00022475"/>
    </source>
</evidence>
<dbReference type="InterPro" id="IPR036890">
    <property type="entry name" value="HATPase_C_sf"/>
</dbReference>
<keyword evidence="12 14" id="KW-0472">Membrane</keyword>
<evidence type="ECO:0000256" key="5">
    <source>
        <dbReference type="ARBA" id="ARBA00022679"/>
    </source>
</evidence>
<evidence type="ECO:0000256" key="11">
    <source>
        <dbReference type="ARBA" id="ARBA00023012"/>
    </source>
</evidence>
<name>A0A5C5BEI6_9MICO</name>
<dbReference type="PANTHER" id="PTHR44936">
    <property type="entry name" value="SENSOR PROTEIN CREC"/>
    <property type="match status" value="1"/>
</dbReference>
<dbReference type="InterPro" id="IPR050980">
    <property type="entry name" value="2C_sensor_his_kinase"/>
</dbReference>
<dbReference type="PROSITE" id="PS50109">
    <property type="entry name" value="HIS_KIN"/>
    <property type="match status" value="1"/>
</dbReference>
<dbReference type="Pfam" id="PF02518">
    <property type="entry name" value="HATPase_c"/>
    <property type="match status" value="1"/>
</dbReference>
<evidence type="ECO:0000256" key="3">
    <source>
        <dbReference type="ARBA" id="ARBA00012438"/>
    </source>
</evidence>
<comment type="caution">
    <text evidence="16">The sequence shown here is derived from an EMBL/GenBank/DDBJ whole genome shotgun (WGS) entry which is preliminary data.</text>
</comment>
<feature type="transmembrane region" description="Helical" evidence="14">
    <location>
        <begin position="187"/>
        <end position="208"/>
    </location>
</feature>
<dbReference type="GO" id="GO:0005886">
    <property type="term" value="C:plasma membrane"/>
    <property type="evidence" value="ECO:0007669"/>
    <property type="project" value="UniProtKB-SubCell"/>
</dbReference>
<dbReference type="PRINTS" id="PR00344">
    <property type="entry name" value="BCTRLSENSOR"/>
</dbReference>
<keyword evidence="8 16" id="KW-0418">Kinase</keyword>
<dbReference type="OrthoDB" id="9792686at2"/>
<dbReference type="PANTHER" id="PTHR44936:SF10">
    <property type="entry name" value="SENSOR PROTEIN RSTB"/>
    <property type="match status" value="1"/>
</dbReference>
<evidence type="ECO:0000256" key="1">
    <source>
        <dbReference type="ARBA" id="ARBA00000085"/>
    </source>
</evidence>
<dbReference type="EC" id="2.7.13.3" evidence="3"/>
<keyword evidence="4" id="KW-1003">Cell membrane</keyword>
<organism evidence="16 17">
    <name type="scientific">Miniimonas arenae</name>
    <dbReference type="NCBI Taxonomy" id="676201"/>
    <lineage>
        <taxon>Bacteria</taxon>
        <taxon>Bacillati</taxon>
        <taxon>Actinomycetota</taxon>
        <taxon>Actinomycetes</taxon>
        <taxon>Micrococcales</taxon>
        <taxon>Beutenbergiaceae</taxon>
        <taxon>Miniimonas</taxon>
    </lineage>
</organism>
<evidence type="ECO:0000256" key="7">
    <source>
        <dbReference type="ARBA" id="ARBA00022741"/>
    </source>
</evidence>
<evidence type="ECO:0000256" key="12">
    <source>
        <dbReference type="ARBA" id="ARBA00023136"/>
    </source>
</evidence>
<evidence type="ECO:0000313" key="16">
    <source>
        <dbReference type="EMBL" id="TNU74993.1"/>
    </source>
</evidence>
<sequence>MTTTSSPSGVRPERVRTRTPRGGSLATRVFVAQLLLLLVALVPLGLAAVQNARAAERTRAVEVARSVTMTLADDPWVLESVTGPDPADALGARIEQIRRDTGVDFVVVMDTQGTRYTHPDPAMVGGTFIGDIDGALAGEVTVEDAQGTLGRSVRVVAPVRDSDGEIVALVSTGVVLRAVHARVMDSLVDLGVVLLVGLGVSVAAAWWLSRTVRRQTFGLGAQGLARLHSYYDALIESVGSGLVLMANDATVVVANDQAVTLLDLAPVPPGTPATALAGLGLDAELTELLASGRPADAELFAIGGRTLVVSQTEALSEGRRMGWIATIADRTELARASGELDNLRQFTDSLRARSHEADNRLHTVAMLVELGRYDDAIEFATASARSSQALTDTVVGQVADSALAALVLGKSAQGAERGVAVVVAELDVPAGVFDSQDLVTIVGNLVDNALDAASHAPAPRRVSIAGHVADGVFVLRVADSGPGVPPALRTRIFERGFSTKTGSPARPHGRGIGLSLVERTVHRCGGTIEVTDAVGHLSAAEAPSERTGRDASAPGPAARPGTLIEVRLPVPREDT</sequence>
<proteinExistence type="predicted"/>
<reference evidence="16 17" key="1">
    <citation type="submission" date="2019-06" db="EMBL/GenBank/DDBJ databases">
        <title>Draft genome sequence of Miniimonas arenae KCTC 19750T isolated from sea sand.</title>
        <authorList>
            <person name="Park S.-J."/>
        </authorList>
    </citation>
    <scope>NUCLEOTIDE SEQUENCE [LARGE SCALE GENOMIC DNA]</scope>
    <source>
        <strain evidence="16 17">KCTC 19750</strain>
    </source>
</reference>
<dbReference type="SUPFAM" id="SSF103190">
    <property type="entry name" value="Sensory domain-like"/>
    <property type="match status" value="1"/>
</dbReference>
<dbReference type="SUPFAM" id="SSF55874">
    <property type="entry name" value="ATPase domain of HSP90 chaperone/DNA topoisomerase II/histidine kinase"/>
    <property type="match status" value="1"/>
</dbReference>
<evidence type="ECO:0000256" key="6">
    <source>
        <dbReference type="ARBA" id="ARBA00022692"/>
    </source>
</evidence>
<keyword evidence="10 14" id="KW-1133">Transmembrane helix</keyword>
<comment type="catalytic activity">
    <reaction evidence="1">
        <text>ATP + protein L-histidine = ADP + protein N-phospho-L-histidine.</text>
        <dbReference type="EC" id="2.7.13.3"/>
    </reaction>
</comment>
<comment type="subcellular location">
    <subcellularLocation>
        <location evidence="2">Cell membrane</location>
        <topology evidence="2">Multi-pass membrane protein</topology>
    </subcellularLocation>
</comment>
<evidence type="ECO:0000256" key="8">
    <source>
        <dbReference type="ARBA" id="ARBA00022777"/>
    </source>
</evidence>
<dbReference type="Proteomes" id="UP000313849">
    <property type="component" value="Unassembled WGS sequence"/>
</dbReference>
<evidence type="ECO:0000313" key="17">
    <source>
        <dbReference type="Proteomes" id="UP000313849"/>
    </source>
</evidence>
<evidence type="ECO:0000256" key="2">
    <source>
        <dbReference type="ARBA" id="ARBA00004651"/>
    </source>
</evidence>
<gene>
    <name evidence="16" type="ORF">FH969_06630</name>
</gene>
<keyword evidence="5" id="KW-0808">Transferase</keyword>
<protein>
    <recommendedName>
        <fullName evidence="3">histidine kinase</fullName>
        <ecNumber evidence="3">2.7.13.3</ecNumber>
    </recommendedName>
</protein>
<dbReference type="Gene3D" id="3.30.450.20">
    <property type="entry name" value="PAS domain"/>
    <property type="match status" value="2"/>
</dbReference>
<accession>A0A5C5BEI6</accession>
<evidence type="ECO:0000256" key="9">
    <source>
        <dbReference type="ARBA" id="ARBA00022840"/>
    </source>
</evidence>
<keyword evidence="9" id="KW-0067">ATP-binding</keyword>
<dbReference type="SMART" id="SM00387">
    <property type="entry name" value="HATPase_c"/>
    <property type="match status" value="1"/>
</dbReference>
<dbReference type="Pfam" id="PF17203">
    <property type="entry name" value="sCache_3_2"/>
    <property type="match status" value="1"/>
</dbReference>